<organism evidence="4 5">
    <name type="scientific">Rhizoctonia solani</name>
    <dbReference type="NCBI Taxonomy" id="456999"/>
    <lineage>
        <taxon>Eukaryota</taxon>
        <taxon>Fungi</taxon>
        <taxon>Dikarya</taxon>
        <taxon>Basidiomycota</taxon>
        <taxon>Agaricomycotina</taxon>
        <taxon>Agaricomycetes</taxon>
        <taxon>Cantharellales</taxon>
        <taxon>Ceratobasidiaceae</taxon>
        <taxon>Rhizoctonia</taxon>
    </lineage>
</organism>
<name>A0A8H2WDA6_9AGAM</name>
<dbReference type="InterPro" id="IPR021858">
    <property type="entry name" value="Fun_TF"/>
</dbReference>
<protein>
    <recommendedName>
        <fullName evidence="3">Zn(2)-C6 fungal-type domain-containing protein</fullName>
    </recommendedName>
</protein>
<sequence>MQPPVNFPLMHYVHTINDRLLCMQIKCDEAKPKCLRCTKAGSDCEYEYLTCTGRYAIQRTKPAPRPPSEQVKKIEKELQETYNALDLVGPFDYPMGSNLHTTFPRSTAWDSLIQQCSSASTSSGNTVLPLDSLKTCDYPLLSAPIRNSDNLKPTSGKANLMNALLNPTTVDSPIPFVNPFVNTSHRTPSSHDSPNIDRCEAEIEDMRCVRESFFSQQINLNSTAESNSLPFVLQSYARWIPLIIFDPVKIAHQVKKVLIGQFISPTSRSRIFVFSRLIRSLSESWVIDEREKRMFEALRGEISYSLARLNVRVFVALDIAFSLVTGRATFCKYDVPWNLRESLCSHLFFEGEDHGLRWLYGIPDQYAIIFAYMNKLREGGNPTEELVRQIEESISNITIMPACTRDPALRVGRMAVQECWRDTMFLYLYMALCGAPSTDPRVKKTVRSFIRVLKGTNPHRNIDMFMGIPMVIAGIASTKSSQRQLICSRLLQLPDWTRPNTVGSDLWRILQEVWTQTNLECRGSRWDDLRQACNKVTGL</sequence>
<dbReference type="CDD" id="cd00067">
    <property type="entry name" value="GAL4"/>
    <property type="match status" value="1"/>
</dbReference>
<dbReference type="GO" id="GO:0000976">
    <property type="term" value="F:transcription cis-regulatory region binding"/>
    <property type="evidence" value="ECO:0007669"/>
    <property type="project" value="TreeGrafter"/>
</dbReference>
<dbReference type="GO" id="GO:0005634">
    <property type="term" value="C:nucleus"/>
    <property type="evidence" value="ECO:0007669"/>
    <property type="project" value="UniProtKB-SubCell"/>
</dbReference>
<evidence type="ECO:0000256" key="2">
    <source>
        <dbReference type="ARBA" id="ARBA00023242"/>
    </source>
</evidence>
<proteinExistence type="predicted"/>
<dbReference type="EMBL" id="CAJMWR010000213">
    <property type="protein sequence ID" value="CAE6356839.1"/>
    <property type="molecule type" value="Genomic_DNA"/>
</dbReference>
<dbReference type="GO" id="GO:0045944">
    <property type="term" value="P:positive regulation of transcription by RNA polymerase II"/>
    <property type="evidence" value="ECO:0007669"/>
    <property type="project" value="TreeGrafter"/>
</dbReference>
<dbReference type="GO" id="GO:0008270">
    <property type="term" value="F:zinc ion binding"/>
    <property type="evidence" value="ECO:0007669"/>
    <property type="project" value="InterPro"/>
</dbReference>
<evidence type="ECO:0000313" key="5">
    <source>
        <dbReference type="Proteomes" id="UP000663840"/>
    </source>
</evidence>
<dbReference type="Pfam" id="PF00172">
    <property type="entry name" value="Zn_clus"/>
    <property type="match status" value="1"/>
</dbReference>
<keyword evidence="2" id="KW-0539">Nucleus</keyword>
<dbReference type="InterPro" id="IPR001138">
    <property type="entry name" value="Zn2Cys6_DnaBD"/>
</dbReference>
<accession>A0A8H2WDA6</accession>
<evidence type="ECO:0000256" key="1">
    <source>
        <dbReference type="ARBA" id="ARBA00004123"/>
    </source>
</evidence>
<evidence type="ECO:0000313" key="4">
    <source>
        <dbReference type="EMBL" id="CAE6356839.1"/>
    </source>
</evidence>
<dbReference type="GO" id="GO:0000981">
    <property type="term" value="F:DNA-binding transcription factor activity, RNA polymerase II-specific"/>
    <property type="evidence" value="ECO:0007669"/>
    <property type="project" value="InterPro"/>
</dbReference>
<reference evidence="4" key="1">
    <citation type="submission" date="2021-01" db="EMBL/GenBank/DDBJ databases">
        <authorList>
            <person name="Kaushik A."/>
        </authorList>
    </citation>
    <scope>NUCLEOTIDE SEQUENCE</scope>
    <source>
        <strain evidence="4">AG1-1A</strain>
    </source>
</reference>
<dbReference type="Pfam" id="PF11951">
    <property type="entry name" value="Fungal_trans_2"/>
    <property type="match status" value="1"/>
</dbReference>
<dbReference type="PANTHER" id="PTHR37534">
    <property type="entry name" value="TRANSCRIPTIONAL ACTIVATOR PROTEIN UGA3"/>
    <property type="match status" value="1"/>
</dbReference>
<dbReference type="InterPro" id="IPR036864">
    <property type="entry name" value="Zn2-C6_fun-type_DNA-bd_sf"/>
</dbReference>
<dbReference type="Proteomes" id="UP000663840">
    <property type="component" value="Unassembled WGS sequence"/>
</dbReference>
<dbReference type="PANTHER" id="PTHR37534:SF7">
    <property type="entry name" value="TRANSCRIPTIONAL ACTIVATOR PROTEIN UGA3"/>
    <property type="match status" value="1"/>
</dbReference>
<comment type="subcellular location">
    <subcellularLocation>
        <location evidence="1">Nucleus</location>
    </subcellularLocation>
</comment>
<comment type="caution">
    <text evidence="4">The sequence shown here is derived from an EMBL/GenBank/DDBJ whole genome shotgun (WGS) entry which is preliminary data.</text>
</comment>
<dbReference type="Gene3D" id="4.10.240.10">
    <property type="entry name" value="Zn(2)-C6 fungal-type DNA-binding domain"/>
    <property type="match status" value="1"/>
</dbReference>
<feature type="domain" description="Zn(2)-C6 fungal-type" evidence="3">
    <location>
        <begin position="25"/>
        <end position="47"/>
    </location>
</feature>
<evidence type="ECO:0000259" key="3">
    <source>
        <dbReference type="Pfam" id="PF00172"/>
    </source>
</evidence>
<gene>
    <name evidence="4" type="ORF">RDB_LOCUS11118</name>
</gene>
<dbReference type="AlphaFoldDB" id="A0A8H2WDA6"/>